<keyword evidence="3 10" id="KW-0479">Metal-binding</keyword>
<dbReference type="Pfam" id="PF01139">
    <property type="entry name" value="RtcB"/>
    <property type="match status" value="1"/>
</dbReference>
<evidence type="ECO:0000256" key="3">
    <source>
        <dbReference type="ARBA" id="ARBA00022723"/>
    </source>
</evidence>
<dbReference type="InterPro" id="IPR036025">
    <property type="entry name" value="RtcB-like_sf"/>
</dbReference>
<dbReference type="AlphaFoldDB" id="A0A9Q0LK94"/>
<feature type="binding site" evidence="9">
    <location>
        <begin position="245"/>
        <end position="248"/>
    </location>
    <ligand>
        <name>GMP</name>
        <dbReference type="ChEBI" id="CHEBI:58115"/>
    </ligand>
</feature>
<dbReference type="Gene3D" id="3.90.1860.10">
    <property type="entry name" value="tRNA-splicing ligase RtcB"/>
    <property type="match status" value="1"/>
</dbReference>
<dbReference type="SUPFAM" id="SSF103365">
    <property type="entry name" value="Hypothetical protein PH1602"/>
    <property type="match status" value="1"/>
</dbReference>
<dbReference type="GO" id="GO:0042245">
    <property type="term" value="P:RNA repair"/>
    <property type="evidence" value="ECO:0007669"/>
    <property type="project" value="TreeGrafter"/>
</dbReference>
<dbReference type="GO" id="GO:0003909">
    <property type="term" value="F:DNA ligase activity"/>
    <property type="evidence" value="ECO:0007669"/>
    <property type="project" value="TreeGrafter"/>
</dbReference>
<comment type="cofactor">
    <cofactor evidence="10">
        <name>Mn(2+)</name>
        <dbReference type="ChEBI" id="CHEBI:29035"/>
    </cofactor>
    <text evidence="10">Binds 2 manganese ions per subunit.</text>
</comment>
<accession>A0A9Q0LK94</accession>
<dbReference type="GO" id="GO:0005525">
    <property type="term" value="F:GTP binding"/>
    <property type="evidence" value="ECO:0007669"/>
    <property type="project" value="UniProtKB-KW"/>
</dbReference>
<comment type="caution">
    <text evidence="11">The sequence shown here is derived from an EMBL/GenBank/DDBJ whole genome shotgun (WGS) entry which is preliminary data.</text>
</comment>
<keyword evidence="4 9" id="KW-0547">Nucleotide-binding</keyword>
<evidence type="ECO:0000256" key="2">
    <source>
        <dbReference type="ARBA" id="ARBA00022598"/>
    </source>
</evidence>
<evidence type="ECO:0000256" key="1">
    <source>
        <dbReference type="ARBA" id="ARBA00012726"/>
    </source>
</evidence>
<evidence type="ECO:0000256" key="10">
    <source>
        <dbReference type="PIRSR" id="PIRSR601233-3"/>
    </source>
</evidence>
<feature type="binding site" evidence="10">
    <location>
        <position position="139"/>
    </location>
    <ligand>
        <name>Mn(2+)</name>
        <dbReference type="ChEBI" id="CHEBI:29035"/>
        <label>2</label>
    </ligand>
</feature>
<dbReference type="EC" id="6.5.1.8" evidence="1"/>
<dbReference type="PANTHER" id="PTHR43749">
    <property type="entry name" value="RNA-SPLICING LIGASE RTCB"/>
    <property type="match status" value="1"/>
</dbReference>
<dbReference type="GO" id="GO:0006281">
    <property type="term" value="P:DNA repair"/>
    <property type="evidence" value="ECO:0007669"/>
    <property type="project" value="TreeGrafter"/>
</dbReference>
<keyword evidence="6 10" id="KW-0464">Manganese</keyword>
<evidence type="ECO:0000256" key="8">
    <source>
        <dbReference type="PIRSR" id="PIRSR601233-1"/>
    </source>
</evidence>
<evidence type="ECO:0000256" key="5">
    <source>
        <dbReference type="ARBA" id="ARBA00023134"/>
    </source>
</evidence>
<dbReference type="Proteomes" id="UP001149090">
    <property type="component" value="Unassembled WGS sequence"/>
</dbReference>
<feature type="binding site" evidence="9">
    <location>
        <begin position="269"/>
        <end position="272"/>
    </location>
    <ligand>
        <name>GMP</name>
        <dbReference type="ChEBI" id="CHEBI:58115"/>
    </ligand>
</feature>
<proteinExistence type="predicted"/>
<evidence type="ECO:0000256" key="9">
    <source>
        <dbReference type="PIRSR" id="PIRSR601233-2"/>
    </source>
</evidence>
<feature type="binding site" evidence="10">
    <location>
        <position position="219"/>
    </location>
    <ligand>
        <name>Mn(2+)</name>
        <dbReference type="ChEBI" id="CHEBI:29035"/>
        <label>2</label>
    </ligand>
</feature>
<name>A0A9Q0LK94_ANAIG</name>
<keyword evidence="5 9" id="KW-0342">GTP-binding</keyword>
<dbReference type="OrthoDB" id="10249697at2759"/>
<sequence>MPDVHSGKSSVIGFTSTLSDYIIPNVIGVDIGCGVLAIDLGPVEFEFPAVDKFIHEKIPAGFEIRKESVPSPQLQEIMNTFDKETEIKKFLESVKQVSKKVSGKQKSSVMKSIGTLGGGNHFIELDQEDGSKNIWLTIHCGSRNFGLQVANYHQKKAKSLVGDKKGLEYLEGEHAKEYLEDMKVAQKYAKLNRRTIADQIVHEFFGLELSKLDIVESIHNYIDFEDNIIRKGAISARKGERLVIPFNMATGLIIGFGKGNEEYNCSGPHGSGRLLSRTQAKQKLKMSDFQKIMKDSNVYSTCVVNSTIDEAPFAYKDTDTILKFIEPTVEIEKRLKPIYNFKAK</sequence>
<evidence type="ECO:0000256" key="7">
    <source>
        <dbReference type="ARBA" id="ARBA00047746"/>
    </source>
</evidence>
<gene>
    <name evidence="11" type="ORF">M0811_08227</name>
</gene>
<comment type="catalytic activity">
    <reaction evidence="7">
        <text>a 3'-end 3'-phospho-ribonucleotide-RNA + a 5'-end dephospho-ribonucleoside-RNA + GTP = a ribonucleotidyl-ribonucleotide-RNA + GMP + diphosphate</text>
        <dbReference type="Rhea" id="RHEA:68076"/>
        <dbReference type="Rhea" id="RHEA-COMP:10463"/>
        <dbReference type="Rhea" id="RHEA-COMP:13936"/>
        <dbReference type="Rhea" id="RHEA-COMP:17355"/>
        <dbReference type="ChEBI" id="CHEBI:33019"/>
        <dbReference type="ChEBI" id="CHEBI:37565"/>
        <dbReference type="ChEBI" id="CHEBI:58115"/>
        <dbReference type="ChEBI" id="CHEBI:83062"/>
        <dbReference type="ChEBI" id="CHEBI:138284"/>
        <dbReference type="ChEBI" id="CHEBI:173118"/>
        <dbReference type="EC" id="6.5.1.8"/>
    </reaction>
</comment>
<dbReference type="GO" id="GO:0006396">
    <property type="term" value="P:RNA processing"/>
    <property type="evidence" value="ECO:0007669"/>
    <property type="project" value="InterPro"/>
</dbReference>
<dbReference type="GO" id="GO:0030145">
    <property type="term" value="F:manganese ion binding"/>
    <property type="evidence" value="ECO:0007669"/>
    <property type="project" value="TreeGrafter"/>
</dbReference>
<dbReference type="EMBL" id="JAPDFW010000071">
    <property type="protein sequence ID" value="KAJ5073954.1"/>
    <property type="molecule type" value="Genomic_DNA"/>
</dbReference>
<protein>
    <recommendedName>
        <fullName evidence="1">3'-phosphate/5'-hydroxy nucleic acid ligase</fullName>
        <ecNumber evidence="1">6.5.1.8</ecNumber>
    </recommendedName>
</protein>
<reference evidence="11" key="1">
    <citation type="submission" date="2022-10" db="EMBL/GenBank/DDBJ databases">
        <title>Novel sulphate-reducing endosymbionts in the free-living metamonad Anaeramoeba.</title>
        <authorList>
            <person name="Jerlstrom-Hultqvist J."/>
            <person name="Cepicka I."/>
            <person name="Gallot-Lavallee L."/>
            <person name="Salas-Leiva D."/>
            <person name="Curtis B.A."/>
            <person name="Zahonova K."/>
            <person name="Pipaliya S."/>
            <person name="Dacks J."/>
            <person name="Roger A.J."/>
        </authorList>
    </citation>
    <scope>NUCLEOTIDE SEQUENCE</scope>
    <source>
        <strain evidence="11">BMAN</strain>
    </source>
</reference>
<dbReference type="InterPro" id="IPR001233">
    <property type="entry name" value="RtcB"/>
</dbReference>
<evidence type="ECO:0000313" key="12">
    <source>
        <dbReference type="Proteomes" id="UP001149090"/>
    </source>
</evidence>
<feature type="binding site" evidence="10">
    <location>
        <position position="121"/>
    </location>
    <ligand>
        <name>Mn(2+)</name>
        <dbReference type="ChEBI" id="CHEBI:29035"/>
        <label>1</label>
    </ligand>
</feature>
<keyword evidence="2 11" id="KW-0436">Ligase</keyword>
<evidence type="ECO:0000256" key="4">
    <source>
        <dbReference type="ARBA" id="ARBA00022741"/>
    </source>
</evidence>
<feature type="binding site" evidence="9">
    <location>
        <begin position="120"/>
        <end position="124"/>
    </location>
    <ligand>
        <name>GMP</name>
        <dbReference type="ChEBI" id="CHEBI:58115"/>
    </ligand>
</feature>
<organism evidence="11 12">
    <name type="scientific">Anaeramoeba ignava</name>
    <name type="common">Anaerobic marine amoeba</name>
    <dbReference type="NCBI Taxonomy" id="1746090"/>
    <lineage>
        <taxon>Eukaryota</taxon>
        <taxon>Metamonada</taxon>
        <taxon>Anaeramoebidae</taxon>
        <taxon>Anaeramoeba</taxon>
    </lineage>
</organism>
<dbReference type="PANTHER" id="PTHR43749:SF2">
    <property type="entry name" value="RNA-SPLICING LIGASE RTCB"/>
    <property type="match status" value="1"/>
</dbReference>
<evidence type="ECO:0000256" key="6">
    <source>
        <dbReference type="ARBA" id="ARBA00023211"/>
    </source>
</evidence>
<dbReference type="GO" id="GO:0170057">
    <property type="term" value="F:RNA ligase (GTP) activity"/>
    <property type="evidence" value="ECO:0007669"/>
    <property type="project" value="UniProtKB-EC"/>
</dbReference>
<feature type="active site" description="GMP-histidine intermediate" evidence="8">
    <location>
        <position position="269"/>
    </location>
</feature>
<keyword evidence="12" id="KW-1185">Reference proteome</keyword>
<feature type="binding site" evidence="10">
    <location>
        <position position="30"/>
    </location>
    <ligand>
        <name>Mn(2+)</name>
        <dbReference type="ChEBI" id="CHEBI:29035"/>
        <label>1</label>
    </ligand>
</feature>
<dbReference type="InterPro" id="IPR052915">
    <property type="entry name" value="RtcB-like"/>
</dbReference>
<feature type="binding site" evidence="9">
    <location>
        <begin position="219"/>
        <end position="220"/>
    </location>
    <ligand>
        <name>GMP</name>
        <dbReference type="ChEBI" id="CHEBI:58115"/>
    </ligand>
</feature>
<dbReference type="OMA" id="AGRKWTR"/>
<evidence type="ECO:0000313" key="11">
    <source>
        <dbReference type="EMBL" id="KAJ5073954.1"/>
    </source>
</evidence>